<accession>A0A7T0HI81</accession>
<dbReference type="AlphaFoldDB" id="A0A7T0HI81"/>
<keyword evidence="1" id="KW-0812">Transmembrane</keyword>
<dbReference type="Proteomes" id="UP000237284">
    <property type="component" value="Chromosome"/>
</dbReference>
<keyword evidence="1" id="KW-1133">Transmembrane helix</keyword>
<keyword evidence="1" id="KW-0472">Membrane</keyword>
<dbReference type="EMBL" id="CP065030">
    <property type="protein sequence ID" value="QPK17934.1"/>
    <property type="molecule type" value="Genomic_DNA"/>
</dbReference>
<gene>
    <name evidence="2" type="ORF">F131LOC_013355</name>
</gene>
<evidence type="ECO:0000313" key="2">
    <source>
        <dbReference type="EMBL" id="QPK17934.1"/>
    </source>
</evidence>
<dbReference type="InterPro" id="IPR008473">
    <property type="entry name" value="Phage_holin_3_7"/>
</dbReference>
<sequence length="37" mass="4189">MGYYDASWLVVIANMFICAAILRARGNVARLVDVLRF</sequence>
<organism evidence="2 3">
    <name type="scientific">Pectobacterium versatile</name>
    <dbReference type="NCBI Taxonomy" id="2488639"/>
    <lineage>
        <taxon>Bacteria</taxon>
        <taxon>Pseudomonadati</taxon>
        <taxon>Pseudomonadota</taxon>
        <taxon>Gammaproteobacteria</taxon>
        <taxon>Enterobacterales</taxon>
        <taxon>Pectobacteriaceae</taxon>
        <taxon>Pectobacterium</taxon>
    </lineage>
</organism>
<evidence type="ECO:0000256" key="1">
    <source>
        <dbReference type="SAM" id="Phobius"/>
    </source>
</evidence>
<protein>
    <submittedName>
        <fullName evidence="2">Phage holin family protein</fullName>
    </submittedName>
</protein>
<feature type="transmembrane region" description="Helical" evidence="1">
    <location>
        <begin position="6"/>
        <end position="22"/>
    </location>
</feature>
<reference evidence="2 3" key="1">
    <citation type="submission" date="2020-11" db="EMBL/GenBank/DDBJ databases">
        <title>Complete genome sequence of Pectobacterium versatile F131.</title>
        <authorList>
            <person name="Shirshikov F.V."/>
            <person name="Miroshnikov K."/>
            <person name="Toshakov S.V."/>
            <person name="Kabanova A.P."/>
            <person name="Barannik A.P."/>
            <person name="Shneider M."/>
            <person name="Ignatov A.N."/>
            <person name="Miroshnikov K.A."/>
            <person name="Mikhailova Y.V."/>
            <person name="Shelenkov A."/>
            <person name="Yanushevich Y.G."/>
            <person name="Evseev P.V."/>
        </authorList>
    </citation>
    <scope>NUCLEOTIDE SEQUENCE [LARGE SCALE GENOMIC DNA]</scope>
    <source>
        <strain evidence="2 3">F131</strain>
    </source>
</reference>
<proteinExistence type="predicted"/>
<dbReference type="Pfam" id="PF05449">
    <property type="entry name" value="Phage_holin_3_7"/>
    <property type="match status" value="1"/>
</dbReference>
<name>A0A7T0HI81_9GAMM</name>
<evidence type="ECO:0000313" key="3">
    <source>
        <dbReference type="Proteomes" id="UP000237284"/>
    </source>
</evidence>